<accession>A0A6S9XGW0</accession>
<organism evidence="2">
    <name type="scientific">Chrysotila carterae</name>
    <name type="common">Marine alga</name>
    <name type="synonym">Syracosphaera carterae</name>
    <dbReference type="NCBI Taxonomy" id="13221"/>
    <lineage>
        <taxon>Eukaryota</taxon>
        <taxon>Haptista</taxon>
        <taxon>Haptophyta</taxon>
        <taxon>Prymnesiophyceae</taxon>
        <taxon>Isochrysidales</taxon>
        <taxon>Isochrysidaceae</taxon>
        <taxon>Chrysotila</taxon>
    </lineage>
</organism>
<evidence type="ECO:0000259" key="1">
    <source>
        <dbReference type="SMART" id="SM00507"/>
    </source>
</evidence>
<dbReference type="EMBL" id="HBIZ01031225">
    <property type="protein sequence ID" value="CAE0767293.1"/>
    <property type="molecule type" value="Transcribed_RNA"/>
</dbReference>
<dbReference type="InterPro" id="IPR029471">
    <property type="entry name" value="HNH_5"/>
</dbReference>
<dbReference type="InterPro" id="IPR052892">
    <property type="entry name" value="NA-targeting_endonuclease"/>
</dbReference>
<proteinExistence type="predicted"/>
<dbReference type="SMART" id="SM00507">
    <property type="entry name" value="HNHc"/>
    <property type="match status" value="1"/>
</dbReference>
<sequence>MMRRYAFKTLVLNTDMSPIGKCTIARGWSLCHQNKAYELESSGVEYRSEFLSLFAPKVIVLYEYKKIDFCKRTPLVSKGKVLLRDNYRCQYCGAAAATVDHVVPRSKGGEKSWLNLVACCASCNMRKGSKSLSQMGMKLLSKPRIPQFGELMHSDG</sequence>
<evidence type="ECO:0000313" key="3">
    <source>
        <dbReference type="EMBL" id="CAE0767293.1"/>
    </source>
</evidence>
<dbReference type="AlphaFoldDB" id="A0A6S9XGW0"/>
<evidence type="ECO:0000313" key="2">
    <source>
        <dbReference type="EMBL" id="CAE0767292.1"/>
    </source>
</evidence>
<reference evidence="2" key="1">
    <citation type="submission" date="2021-01" db="EMBL/GenBank/DDBJ databases">
        <authorList>
            <person name="Corre E."/>
            <person name="Pelletier E."/>
            <person name="Niang G."/>
            <person name="Scheremetjew M."/>
            <person name="Finn R."/>
            <person name="Kale V."/>
            <person name="Holt S."/>
            <person name="Cochrane G."/>
            <person name="Meng A."/>
            <person name="Brown T."/>
            <person name="Cohen L."/>
        </authorList>
    </citation>
    <scope>NUCLEOTIDE SEQUENCE</scope>
    <source>
        <strain evidence="2">CCMP645</strain>
    </source>
</reference>
<name>A0A6S9XGW0_CHRCT</name>
<feature type="domain" description="HNH nuclease" evidence="1">
    <location>
        <begin position="76"/>
        <end position="125"/>
    </location>
</feature>
<dbReference type="InterPro" id="IPR003615">
    <property type="entry name" value="HNH_nuc"/>
</dbReference>
<dbReference type="EMBL" id="HBIZ01031223">
    <property type="protein sequence ID" value="CAE0767292.1"/>
    <property type="molecule type" value="Transcribed_RNA"/>
</dbReference>
<dbReference type="Gene3D" id="1.10.30.50">
    <property type="match status" value="1"/>
</dbReference>
<dbReference type="PANTHER" id="PTHR33877">
    <property type="entry name" value="SLL1193 PROTEIN"/>
    <property type="match status" value="1"/>
</dbReference>
<dbReference type="PANTHER" id="PTHR33877:SF2">
    <property type="entry name" value="OS07G0170200 PROTEIN"/>
    <property type="match status" value="1"/>
</dbReference>
<gene>
    <name evidence="2" type="ORF">PCAR00345_LOCUS19904</name>
    <name evidence="3" type="ORF">PCAR00345_LOCUS19905</name>
</gene>
<dbReference type="Pfam" id="PF14279">
    <property type="entry name" value="HNH_5"/>
    <property type="match status" value="1"/>
</dbReference>
<dbReference type="CDD" id="cd00085">
    <property type="entry name" value="HNHc"/>
    <property type="match status" value="1"/>
</dbReference>
<protein>
    <recommendedName>
        <fullName evidence="1">HNH nuclease domain-containing protein</fullName>
    </recommendedName>
</protein>